<feature type="domain" description="Phosphotyrosine protein phosphatase I" evidence="5">
    <location>
        <begin position="1"/>
        <end position="149"/>
    </location>
</feature>
<reference evidence="6 7" key="1">
    <citation type="submission" date="2023-06" db="EMBL/GenBank/DDBJ databases">
        <title>Thiopseudomonas sp. CY1220 draft genome sequence.</title>
        <authorList>
            <person name="Zhao G."/>
            <person name="An M."/>
        </authorList>
    </citation>
    <scope>NUCLEOTIDE SEQUENCE [LARGE SCALE GENOMIC DNA]</scope>
    <source>
        <strain evidence="6 7">CY1220</strain>
    </source>
</reference>
<dbReference type="PANTHER" id="PTHR11717">
    <property type="entry name" value="LOW MOLECULAR WEIGHT PROTEIN TYROSINE PHOSPHATASE"/>
    <property type="match status" value="1"/>
</dbReference>
<keyword evidence="4" id="KW-0904">Protein phosphatase</keyword>
<organism evidence="6 7">
    <name type="scientific">Thiopseudomonas acetoxidans</name>
    <dbReference type="NCBI Taxonomy" id="3041622"/>
    <lineage>
        <taxon>Bacteria</taxon>
        <taxon>Pseudomonadati</taxon>
        <taxon>Pseudomonadota</taxon>
        <taxon>Gammaproteobacteria</taxon>
        <taxon>Pseudomonadales</taxon>
        <taxon>Pseudomonadaceae</taxon>
        <taxon>Thiopseudomonas</taxon>
    </lineage>
</organism>
<evidence type="ECO:0000256" key="2">
    <source>
        <dbReference type="ARBA" id="ARBA00013064"/>
    </source>
</evidence>
<dbReference type="CDD" id="cd16343">
    <property type="entry name" value="LMWPTP"/>
    <property type="match status" value="1"/>
</dbReference>
<sequence>MKVLFVCLGNICRSPTAEGVFRHYVEQAGLSDKITIDSAGTAEWHIGKAPDPRTVAAAAKRGYDLSPLRGRQAQAEDFAKFDLILAMDKSNLSNLQAIQPADAKAELALYLPRFGISPDEVPDPYYGGEDGFELVLDMLEQASEVLLDEIKAKL</sequence>
<keyword evidence="7" id="KW-1185">Reference proteome</keyword>
<dbReference type="PRINTS" id="PR00719">
    <property type="entry name" value="LMWPTPASE"/>
</dbReference>
<gene>
    <name evidence="6" type="ORF">QEZ41_10080</name>
</gene>
<accession>A0ABT7SQY5</accession>
<dbReference type="InterPro" id="IPR017867">
    <property type="entry name" value="Tyr_phospatase_low_mol_wt"/>
</dbReference>
<evidence type="ECO:0000313" key="6">
    <source>
        <dbReference type="EMBL" id="MDM7858613.1"/>
    </source>
</evidence>
<evidence type="ECO:0000313" key="7">
    <source>
        <dbReference type="Proteomes" id="UP001241056"/>
    </source>
</evidence>
<keyword evidence="3 6" id="KW-0378">Hydrolase</keyword>
<evidence type="ECO:0000256" key="4">
    <source>
        <dbReference type="ARBA" id="ARBA00022912"/>
    </source>
</evidence>
<dbReference type="InterPro" id="IPR050438">
    <property type="entry name" value="LMW_PTPase"/>
</dbReference>
<evidence type="ECO:0000256" key="1">
    <source>
        <dbReference type="ARBA" id="ARBA00011063"/>
    </source>
</evidence>
<comment type="similarity">
    <text evidence="1">Belongs to the low molecular weight phosphotyrosine protein phosphatase family.</text>
</comment>
<dbReference type="EC" id="3.1.3.48" evidence="2"/>
<dbReference type="Proteomes" id="UP001241056">
    <property type="component" value="Unassembled WGS sequence"/>
</dbReference>
<dbReference type="InterPro" id="IPR036196">
    <property type="entry name" value="Ptyr_pPase_sf"/>
</dbReference>
<dbReference type="Pfam" id="PF01451">
    <property type="entry name" value="LMWPc"/>
    <property type="match status" value="1"/>
</dbReference>
<dbReference type="InterPro" id="IPR023485">
    <property type="entry name" value="Ptyr_pPase"/>
</dbReference>
<dbReference type="Gene3D" id="3.40.50.2300">
    <property type="match status" value="1"/>
</dbReference>
<evidence type="ECO:0000256" key="3">
    <source>
        <dbReference type="ARBA" id="ARBA00022801"/>
    </source>
</evidence>
<protein>
    <recommendedName>
        <fullName evidence="2">protein-tyrosine-phosphatase</fullName>
        <ecNumber evidence="2">3.1.3.48</ecNumber>
    </recommendedName>
</protein>
<proteinExistence type="inferred from homology"/>
<name>A0ABT7SQY5_9GAMM</name>
<evidence type="ECO:0000259" key="5">
    <source>
        <dbReference type="SMART" id="SM00226"/>
    </source>
</evidence>
<dbReference type="PANTHER" id="PTHR11717:SF7">
    <property type="entry name" value="LOW MOLECULAR WEIGHT PHOSPHOTYROSINE PROTEIN PHOSPHATASE"/>
    <property type="match status" value="1"/>
</dbReference>
<dbReference type="EMBL" id="JAUCDY010000013">
    <property type="protein sequence ID" value="MDM7858613.1"/>
    <property type="molecule type" value="Genomic_DNA"/>
</dbReference>
<comment type="caution">
    <text evidence="6">The sequence shown here is derived from an EMBL/GenBank/DDBJ whole genome shotgun (WGS) entry which is preliminary data.</text>
</comment>
<dbReference type="SMART" id="SM00226">
    <property type="entry name" value="LMWPc"/>
    <property type="match status" value="1"/>
</dbReference>
<dbReference type="GO" id="GO:0004725">
    <property type="term" value="F:protein tyrosine phosphatase activity"/>
    <property type="evidence" value="ECO:0007669"/>
    <property type="project" value="UniProtKB-EC"/>
</dbReference>
<dbReference type="RefSeq" id="WP_289411378.1">
    <property type="nucleotide sequence ID" value="NZ_JAUCDY010000013.1"/>
</dbReference>
<dbReference type="SUPFAM" id="SSF52788">
    <property type="entry name" value="Phosphotyrosine protein phosphatases I"/>
    <property type="match status" value="1"/>
</dbReference>